<dbReference type="EMBL" id="LGSS01000003">
    <property type="protein sequence ID" value="KNF09501.1"/>
    <property type="molecule type" value="Genomic_DNA"/>
</dbReference>
<reference evidence="2" key="1">
    <citation type="submission" date="2015-07" db="EMBL/GenBank/DDBJ databases">
        <title>Draft genome sequence of the purine-degrading Gottschalkia purinilyticum DSM 1384 (formerly Clostridium purinilyticum).</title>
        <authorList>
            <person name="Poehlein A."/>
            <person name="Schiel-Bengelsdorf B."/>
            <person name="Bengelsdorf F.R."/>
            <person name="Daniel R."/>
            <person name="Duerre P."/>
        </authorList>
    </citation>
    <scope>NUCLEOTIDE SEQUENCE [LARGE SCALE GENOMIC DNA]</scope>
    <source>
        <strain evidence="2">DSM 1384</strain>
    </source>
</reference>
<sequence>MLNSIKETRIREDNGLHRITLEVPEKDFFEAYDEVDEHSAYDLLKQYLLYREDDGRPKNVDINYNKNSHIVTITTELHYLGNDHTDYN</sequence>
<dbReference type="RefSeq" id="WP_050354481.1">
    <property type="nucleotide sequence ID" value="NZ_LGSS01000003.1"/>
</dbReference>
<proteinExistence type="predicted"/>
<dbReference type="AlphaFoldDB" id="A0A0L0WDI8"/>
<evidence type="ECO:0000313" key="2">
    <source>
        <dbReference type="Proteomes" id="UP000037267"/>
    </source>
</evidence>
<evidence type="ECO:0000313" key="1">
    <source>
        <dbReference type="EMBL" id="KNF09501.1"/>
    </source>
</evidence>
<dbReference type="Proteomes" id="UP000037267">
    <property type="component" value="Unassembled WGS sequence"/>
</dbReference>
<keyword evidence="2" id="KW-1185">Reference proteome</keyword>
<name>A0A0L0WDI8_GOTPU</name>
<protein>
    <submittedName>
        <fullName evidence="1">Uncharacterized protein</fullName>
    </submittedName>
</protein>
<comment type="caution">
    <text evidence="1">The sequence shown here is derived from an EMBL/GenBank/DDBJ whole genome shotgun (WGS) entry which is preliminary data.</text>
</comment>
<gene>
    <name evidence="1" type="ORF">CLPU_3c02810</name>
</gene>
<accession>A0A0L0WDI8</accession>
<organism evidence="1 2">
    <name type="scientific">Gottschalkia purinilytica</name>
    <name type="common">Clostridium purinilyticum</name>
    <dbReference type="NCBI Taxonomy" id="1503"/>
    <lineage>
        <taxon>Bacteria</taxon>
        <taxon>Bacillati</taxon>
        <taxon>Bacillota</taxon>
        <taxon>Tissierellia</taxon>
        <taxon>Tissierellales</taxon>
        <taxon>Gottschalkiaceae</taxon>
        <taxon>Gottschalkia</taxon>
    </lineage>
</organism>
<dbReference type="OrthoDB" id="1707731at2"/>